<dbReference type="GO" id="GO:0048268">
    <property type="term" value="P:clathrin coat assembly"/>
    <property type="evidence" value="ECO:0007669"/>
    <property type="project" value="InterPro"/>
</dbReference>
<dbReference type="InterPro" id="IPR008942">
    <property type="entry name" value="ENTH_VHS"/>
</dbReference>
<evidence type="ECO:0000313" key="6">
    <source>
        <dbReference type="EMBL" id="DAD40456.1"/>
    </source>
</evidence>
<reference evidence="6 7" key="1">
    <citation type="journal article" date="2020" name="Mol. Biol. Evol.">
        <title>Distinct Expression and Methylation Patterns for Genes with Different Fates following a Single Whole-Genome Duplication in Flowering Plants.</title>
        <authorList>
            <person name="Shi T."/>
            <person name="Rahmani R.S."/>
            <person name="Gugger P.F."/>
            <person name="Wang M."/>
            <person name="Li H."/>
            <person name="Zhang Y."/>
            <person name="Li Z."/>
            <person name="Wang Q."/>
            <person name="Van de Peer Y."/>
            <person name="Marchal K."/>
            <person name="Chen J."/>
        </authorList>
    </citation>
    <scope>NUCLEOTIDE SEQUENCE [LARGE SCALE GENOMIC DNA]</scope>
    <source>
        <tissue evidence="6">Leaf</tissue>
    </source>
</reference>
<dbReference type="Pfam" id="PF07651">
    <property type="entry name" value="ANTH"/>
    <property type="match status" value="1"/>
</dbReference>
<dbReference type="Proteomes" id="UP000607653">
    <property type="component" value="Unassembled WGS sequence"/>
</dbReference>
<dbReference type="EMBL" id="DUZY01000005">
    <property type="protein sequence ID" value="DAD40456.1"/>
    <property type="molecule type" value="Genomic_DNA"/>
</dbReference>
<dbReference type="InterPro" id="IPR045192">
    <property type="entry name" value="AP180-like"/>
</dbReference>
<dbReference type="PROSITE" id="PS50942">
    <property type="entry name" value="ENTH"/>
    <property type="match status" value="1"/>
</dbReference>
<evidence type="ECO:0000256" key="4">
    <source>
        <dbReference type="ARBA" id="ARBA00023329"/>
    </source>
</evidence>
<keyword evidence="4" id="KW-0968">Cytoplasmic vesicle</keyword>
<dbReference type="PANTHER" id="PTHR22951:SF70">
    <property type="entry name" value="OS11G0244600 PROTEIN"/>
    <property type="match status" value="1"/>
</dbReference>
<comment type="caution">
    <text evidence="6">The sequence shown here is derived from an EMBL/GenBank/DDBJ whole genome shotgun (WGS) entry which is preliminary data.</text>
</comment>
<dbReference type="GO" id="GO:0005794">
    <property type="term" value="C:Golgi apparatus"/>
    <property type="evidence" value="ECO:0007669"/>
    <property type="project" value="UniProtKB-SubCell"/>
</dbReference>
<evidence type="ECO:0000256" key="3">
    <source>
        <dbReference type="ARBA" id="ARBA00023034"/>
    </source>
</evidence>
<comment type="subcellular location">
    <subcellularLocation>
        <location evidence="1">Cytoplasmic vesicle</location>
        <location evidence="1">Clathrin-coated vesicle</location>
    </subcellularLocation>
    <subcellularLocation>
        <location evidence="2">Golgi apparatus</location>
    </subcellularLocation>
</comment>
<protein>
    <recommendedName>
        <fullName evidence="5">ENTH domain-containing protein</fullName>
    </recommendedName>
</protein>
<sequence>MASLGKAMIISHVGFSGIEISVVRATGHDNTAIDDKHLHEILFFVSNSPGSVPFLVERISYRLDKTRDRNVAPMTLLLIHRLLRGGDRYFEQDLRTTHLSVHLQMNITRWFPRNSSNQSLSFLHSYADFLAKRMGWMINQAGKMEPIMFQASEFRFYEEKSIEMVFHRLPKCQSGFDHMEEVGYNREVGFVWLKQRKGTRQKLYLHREKHDLEDGEGDMDQRKKPSAMEATVLFHWPKPTTISFRLL</sequence>
<dbReference type="Gene3D" id="1.25.40.90">
    <property type="match status" value="1"/>
</dbReference>
<evidence type="ECO:0000256" key="1">
    <source>
        <dbReference type="ARBA" id="ARBA00004132"/>
    </source>
</evidence>
<gene>
    <name evidence="6" type="ORF">HUJ06_014779</name>
</gene>
<accession>A0A822ZBP1</accession>
<dbReference type="InterPro" id="IPR011417">
    <property type="entry name" value="ANTH_dom"/>
</dbReference>
<dbReference type="SMART" id="SM00273">
    <property type="entry name" value="ENTH"/>
    <property type="match status" value="1"/>
</dbReference>
<dbReference type="PANTHER" id="PTHR22951">
    <property type="entry name" value="CLATHRIN ASSEMBLY PROTEIN"/>
    <property type="match status" value="1"/>
</dbReference>
<dbReference type="AlphaFoldDB" id="A0A822ZBP1"/>
<evidence type="ECO:0000313" key="7">
    <source>
        <dbReference type="Proteomes" id="UP000607653"/>
    </source>
</evidence>
<organism evidence="6 7">
    <name type="scientific">Nelumbo nucifera</name>
    <name type="common">Sacred lotus</name>
    <dbReference type="NCBI Taxonomy" id="4432"/>
    <lineage>
        <taxon>Eukaryota</taxon>
        <taxon>Viridiplantae</taxon>
        <taxon>Streptophyta</taxon>
        <taxon>Embryophyta</taxon>
        <taxon>Tracheophyta</taxon>
        <taxon>Spermatophyta</taxon>
        <taxon>Magnoliopsida</taxon>
        <taxon>Proteales</taxon>
        <taxon>Nelumbonaceae</taxon>
        <taxon>Nelumbo</taxon>
    </lineage>
</organism>
<dbReference type="InterPro" id="IPR013809">
    <property type="entry name" value="ENTH"/>
</dbReference>
<dbReference type="GO" id="GO:0030136">
    <property type="term" value="C:clathrin-coated vesicle"/>
    <property type="evidence" value="ECO:0007669"/>
    <property type="project" value="UniProtKB-SubCell"/>
</dbReference>
<keyword evidence="3" id="KW-0333">Golgi apparatus</keyword>
<name>A0A822ZBP1_NELNU</name>
<evidence type="ECO:0000256" key="2">
    <source>
        <dbReference type="ARBA" id="ARBA00004555"/>
    </source>
</evidence>
<evidence type="ECO:0000259" key="5">
    <source>
        <dbReference type="PROSITE" id="PS50942"/>
    </source>
</evidence>
<proteinExistence type="predicted"/>
<dbReference type="GO" id="GO:0005543">
    <property type="term" value="F:phospholipid binding"/>
    <property type="evidence" value="ECO:0007669"/>
    <property type="project" value="InterPro"/>
</dbReference>
<keyword evidence="7" id="KW-1185">Reference proteome</keyword>
<dbReference type="GO" id="GO:0072583">
    <property type="term" value="P:clathrin-dependent endocytosis"/>
    <property type="evidence" value="ECO:0007669"/>
    <property type="project" value="InterPro"/>
</dbReference>
<dbReference type="SUPFAM" id="SSF48464">
    <property type="entry name" value="ENTH/VHS domain"/>
    <property type="match status" value="1"/>
</dbReference>
<feature type="domain" description="ENTH" evidence="5">
    <location>
        <begin position="10"/>
        <end position="144"/>
    </location>
</feature>